<reference evidence="2" key="1">
    <citation type="submission" date="2022-06" db="EMBL/GenBank/DDBJ databases">
        <authorList>
            <consortium name="SYNGENTA / RWTH Aachen University"/>
        </authorList>
    </citation>
    <scope>NUCLEOTIDE SEQUENCE</scope>
</reference>
<name>A0AAV0BP45_PHAPC</name>
<sequence length="337" mass="38540">MEKVLPLESEFRSIGISPNTKVSQCVKNLTQLLRENDKRPICLHTLPKLKGDITTDNSKKQKLEKPQTDALEGDKEEDIVEGDEIKLVKQIEKVIAKSRLNPSNNSIVKLISIVEIVKRQLSETGHPSFLESINDSKPKEQVRAEGKHNLTYGKENSRDMTNEDRGSSKSKNQDSIHKEKNEQVALHQYNQIDCLENLISIIMKDSQNKSNQVIDDDDGENKANNLINRKRKSIVENHNKKIIDEFLNQERKRPRQTHTPYMKIYISLNRIPSFENHHEISYQPLLLDSVKPNETSDETNIARSDSLLVRSSTDSIENHESIQLDLGMDHSLNLAPV</sequence>
<keyword evidence="3" id="KW-1185">Reference proteome</keyword>
<evidence type="ECO:0000313" key="2">
    <source>
        <dbReference type="EMBL" id="CAH7688414.1"/>
    </source>
</evidence>
<comment type="caution">
    <text evidence="2">The sequence shown here is derived from an EMBL/GenBank/DDBJ whole genome shotgun (WGS) entry which is preliminary data.</text>
</comment>
<protein>
    <submittedName>
        <fullName evidence="2">Uncharacterized protein</fullName>
    </submittedName>
</protein>
<dbReference type="Proteomes" id="UP001153365">
    <property type="component" value="Unassembled WGS sequence"/>
</dbReference>
<gene>
    <name evidence="2" type="ORF">PPACK8108_LOCUS23381</name>
</gene>
<evidence type="ECO:0000256" key="1">
    <source>
        <dbReference type="SAM" id="MobiDB-lite"/>
    </source>
</evidence>
<accession>A0AAV0BP45</accession>
<feature type="region of interest" description="Disordered" evidence="1">
    <location>
        <begin position="127"/>
        <end position="178"/>
    </location>
</feature>
<dbReference type="AlphaFoldDB" id="A0AAV0BP45"/>
<evidence type="ECO:0000313" key="3">
    <source>
        <dbReference type="Proteomes" id="UP001153365"/>
    </source>
</evidence>
<feature type="compositionally biased region" description="Basic and acidic residues" evidence="1">
    <location>
        <begin position="134"/>
        <end position="148"/>
    </location>
</feature>
<dbReference type="EMBL" id="CALTRL010005981">
    <property type="protein sequence ID" value="CAH7688414.1"/>
    <property type="molecule type" value="Genomic_DNA"/>
</dbReference>
<organism evidence="2 3">
    <name type="scientific">Phakopsora pachyrhizi</name>
    <name type="common">Asian soybean rust disease fungus</name>
    <dbReference type="NCBI Taxonomy" id="170000"/>
    <lineage>
        <taxon>Eukaryota</taxon>
        <taxon>Fungi</taxon>
        <taxon>Dikarya</taxon>
        <taxon>Basidiomycota</taxon>
        <taxon>Pucciniomycotina</taxon>
        <taxon>Pucciniomycetes</taxon>
        <taxon>Pucciniales</taxon>
        <taxon>Phakopsoraceae</taxon>
        <taxon>Phakopsora</taxon>
    </lineage>
</organism>
<proteinExistence type="predicted"/>
<feature type="compositionally biased region" description="Basic and acidic residues" evidence="1">
    <location>
        <begin position="155"/>
        <end position="178"/>
    </location>
</feature>